<evidence type="ECO:0000313" key="3">
    <source>
        <dbReference type="EMBL" id="THH03961.1"/>
    </source>
</evidence>
<gene>
    <name evidence="3" type="ORF">EW146_g10305</name>
</gene>
<keyword evidence="2" id="KW-1133">Transmembrane helix</keyword>
<dbReference type="Proteomes" id="UP000310158">
    <property type="component" value="Unassembled WGS sequence"/>
</dbReference>
<proteinExistence type="predicted"/>
<dbReference type="EMBL" id="SGPL01001242">
    <property type="protein sequence ID" value="THH03961.1"/>
    <property type="molecule type" value="Genomic_DNA"/>
</dbReference>
<evidence type="ECO:0000313" key="4">
    <source>
        <dbReference type="Proteomes" id="UP000310158"/>
    </source>
</evidence>
<comment type="caution">
    <text evidence="3">The sequence shown here is derived from an EMBL/GenBank/DDBJ whole genome shotgun (WGS) entry which is preliminary data.</text>
</comment>
<protein>
    <submittedName>
        <fullName evidence="3">Uncharacterized protein</fullName>
    </submittedName>
</protein>
<organism evidence="3 4">
    <name type="scientific">Bondarzewia mesenterica</name>
    <dbReference type="NCBI Taxonomy" id="1095465"/>
    <lineage>
        <taxon>Eukaryota</taxon>
        <taxon>Fungi</taxon>
        <taxon>Dikarya</taxon>
        <taxon>Basidiomycota</taxon>
        <taxon>Agaricomycotina</taxon>
        <taxon>Agaricomycetes</taxon>
        <taxon>Russulales</taxon>
        <taxon>Bondarzewiaceae</taxon>
        <taxon>Bondarzewia</taxon>
    </lineage>
</organism>
<feature type="transmembrane region" description="Helical" evidence="2">
    <location>
        <begin position="85"/>
        <end position="107"/>
    </location>
</feature>
<sequence>MKEGQLRFRITKDANPTSFVEGEDLLLRKGFPWYMSDSLLRPGGFRSLIPKDDGATKPEMIPAEQQDVTRYDRLPLVIRTQNLPVFAFGQLFSVSFSSLYNLIWIGYGERRRWFMLRYPLFVLNEGRPRAVYDDRGSTAVVLRCKIVSPITLKKRDQLPKNLDLRHIPKPPKEGELFERRTSGVRVYRPKPDTHNSRALEFLFRAQVDNSEDGGTLKSAGSKRLPEKQEAKEMA</sequence>
<dbReference type="AlphaFoldDB" id="A0A4S4KZR1"/>
<evidence type="ECO:0000256" key="2">
    <source>
        <dbReference type="SAM" id="Phobius"/>
    </source>
</evidence>
<accession>A0A4S4KZR1</accession>
<name>A0A4S4KZR1_9AGAM</name>
<feature type="region of interest" description="Disordered" evidence="1">
    <location>
        <begin position="210"/>
        <end position="234"/>
    </location>
</feature>
<dbReference type="OrthoDB" id="2750929at2759"/>
<evidence type="ECO:0000256" key="1">
    <source>
        <dbReference type="SAM" id="MobiDB-lite"/>
    </source>
</evidence>
<keyword evidence="2" id="KW-0472">Membrane</keyword>
<keyword evidence="4" id="KW-1185">Reference proteome</keyword>
<keyword evidence="2" id="KW-0812">Transmembrane</keyword>
<reference evidence="3 4" key="1">
    <citation type="submission" date="2019-02" db="EMBL/GenBank/DDBJ databases">
        <title>Genome sequencing of the rare red list fungi Bondarzewia mesenterica.</title>
        <authorList>
            <person name="Buettner E."/>
            <person name="Kellner H."/>
        </authorList>
    </citation>
    <scope>NUCLEOTIDE SEQUENCE [LARGE SCALE GENOMIC DNA]</scope>
    <source>
        <strain evidence="3 4">DSM 108281</strain>
    </source>
</reference>
<feature type="compositionally biased region" description="Basic and acidic residues" evidence="1">
    <location>
        <begin position="223"/>
        <end position="234"/>
    </location>
</feature>